<dbReference type="PROSITE" id="PS51352">
    <property type="entry name" value="THIOREDOXIN_2"/>
    <property type="match status" value="1"/>
</dbReference>
<keyword evidence="3" id="KW-0201">Cytochrome c-type biogenesis</keyword>
<keyword evidence="5" id="KW-0676">Redox-active center</keyword>
<evidence type="ECO:0000256" key="5">
    <source>
        <dbReference type="ARBA" id="ARBA00023284"/>
    </source>
</evidence>
<comment type="caution">
    <text evidence="7">The sequence shown here is derived from an EMBL/GenBank/DDBJ whole genome shotgun (WGS) entry which is preliminary data.</text>
</comment>
<dbReference type="InterPro" id="IPR050553">
    <property type="entry name" value="Thioredoxin_ResA/DsbE_sf"/>
</dbReference>
<dbReference type="Gene3D" id="3.40.30.10">
    <property type="entry name" value="Glutaredoxin"/>
    <property type="match status" value="1"/>
</dbReference>
<proteinExistence type="inferred from homology"/>
<dbReference type="InterPro" id="IPR013740">
    <property type="entry name" value="Redoxin"/>
</dbReference>
<dbReference type="SUPFAM" id="SSF52833">
    <property type="entry name" value="Thioredoxin-like"/>
    <property type="match status" value="1"/>
</dbReference>
<feature type="domain" description="Thioredoxin" evidence="6">
    <location>
        <begin position="36"/>
        <end position="173"/>
    </location>
</feature>
<dbReference type="EMBL" id="JACFYF010000010">
    <property type="protein sequence ID" value="MBA5763693.1"/>
    <property type="molecule type" value="Genomic_DNA"/>
</dbReference>
<dbReference type="Pfam" id="PF08534">
    <property type="entry name" value="Redoxin"/>
    <property type="match status" value="1"/>
</dbReference>
<dbReference type="PANTHER" id="PTHR42852">
    <property type="entry name" value="THIOL:DISULFIDE INTERCHANGE PROTEIN DSBE"/>
    <property type="match status" value="1"/>
</dbReference>
<evidence type="ECO:0000256" key="4">
    <source>
        <dbReference type="ARBA" id="ARBA00023157"/>
    </source>
</evidence>
<dbReference type="PANTHER" id="PTHR42852:SF6">
    <property type="entry name" value="THIOL:DISULFIDE INTERCHANGE PROTEIN DSBE"/>
    <property type="match status" value="1"/>
</dbReference>
<dbReference type="GO" id="GO:0005886">
    <property type="term" value="C:plasma membrane"/>
    <property type="evidence" value="ECO:0007669"/>
    <property type="project" value="UniProtKB-SubCell"/>
</dbReference>
<keyword evidence="4" id="KW-1015">Disulfide bond</keyword>
<evidence type="ECO:0000256" key="1">
    <source>
        <dbReference type="ARBA" id="ARBA00004383"/>
    </source>
</evidence>
<evidence type="ECO:0000313" key="8">
    <source>
        <dbReference type="Proteomes" id="UP000571701"/>
    </source>
</evidence>
<dbReference type="GO" id="GO:0017004">
    <property type="term" value="P:cytochrome complex assembly"/>
    <property type="evidence" value="ECO:0007669"/>
    <property type="project" value="UniProtKB-KW"/>
</dbReference>
<evidence type="ECO:0000259" key="6">
    <source>
        <dbReference type="PROSITE" id="PS51352"/>
    </source>
</evidence>
<evidence type="ECO:0000313" key="7">
    <source>
        <dbReference type="EMBL" id="MBA5763693.1"/>
    </source>
</evidence>
<comment type="similarity">
    <text evidence="2">Belongs to the thioredoxin family. DsbE subfamily.</text>
</comment>
<comment type="subcellular location">
    <subcellularLocation>
        <location evidence="1">Cell inner membrane</location>
        <topology evidence="1">Single-pass membrane protein</topology>
        <orientation evidence="1">Periplasmic side</orientation>
    </subcellularLocation>
</comment>
<dbReference type="GO" id="GO:0015036">
    <property type="term" value="F:disulfide oxidoreductase activity"/>
    <property type="evidence" value="ECO:0007669"/>
    <property type="project" value="InterPro"/>
</dbReference>
<dbReference type="GO" id="GO:0030288">
    <property type="term" value="C:outer membrane-bounded periplasmic space"/>
    <property type="evidence" value="ECO:0007669"/>
    <property type="project" value="InterPro"/>
</dbReference>
<evidence type="ECO:0000256" key="3">
    <source>
        <dbReference type="ARBA" id="ARBA00022748"/>
    </source>
</evidence>
<dbReference type="AlphaFoldDB" id="A0A7W2FSZ9"/>
<evidence type="ECO:0000256" key="2">
    <source>
        <dbReference type="ARBA" id="ARBA00007758"/>
    </source>
</evidence>
<keyword evidence="8" id="KW-1185">Reference proteome</keyword>
<dbReference type="Proteomes" id="UP000571701">
    <property type="component" value="Unassembled WGS sequence"/>
</dbReference>
<name>A0A7W2FSZ9_9VIBR</name>
<dbReference type="CDD" id="cd03010">
    <property type="entry name" value="TlpA_like_DsbE"/>
    <property type="match status" value="1"/>
</dbReference>
<dbReference type="InterPro" id="IPR013766">
    <property type="entry name" value="Thioredoxin_domain"/>
</dbReference>
<dbReference type="InterPro" id="IPR004799">
    <property type="entry name" value="Periplasmic_diS_OxRdtase_DsbE"/>
</dbReference>
<dbReference type="RefSeq" id="WP_182109702.1">
    <property type="nucleotide sequence ID" value="NZ_JACFYF010000010.1"/>
</dbReference>
<sequence>MWLSKHKIAVFIVGLAAFIALLLLGVQTQQFGPQTQPTVRQFPTQQLSTLIKQQPTTAQDLFQQEYQIVNVWASWCGICRTEHQFLHQLAKQGVPIVGLNYRDQRPQALRYLTELGNPYQAVIYDPQGNLSIDLGVVGTPETYLVNQNGDIVYKYSGLLDEKSWKAFFAHYFASVG</sequence>
<gene>
    <name evidence="7" type="ORF">H2O73_15120</name>
</gene>
<accession>A0A7W2FSZ9</accession>
<protein>
    <submittedName>
        <fullName evidence="7">DsbE family thiol:disulfide interchange protein</fullName>
    </submittedName>
</protein>
<reference evidence="7 8" key="1">
    <citation type="submission" date="2020-07" db="EMBL/GenBank/DDBJ databases">
        <title>Vibrio marinisediminis sp. nov., isolated from marine sediment.</title>
        <authorList>
            <person name="Ji X."/>
        </authorList>
    </citation>
    <scope>NUCLEOTIDE SEQUENCE [LARGE SCALE GENOMIC DNA]</scope>
    <source>
        <strain evidence="7 8">404</strain>
    </source>
</reference>
<dbReference type="InterPro" id="IPR036249">
    <property type="entry name" value="Thioredoxin-like_sf"/>
</dbReference>
<dbReference type="NCBIfam" id="TIGR00385">
    <property type="entry name" value="dsbE"/>
    <property type="match status" value="1"/>
</dbReference>
<organism evidence="7 8">
    <name type="scientific">Vibrio marinisediminis</name>
    <dbReference type="NCBI Taxonomy" id="2758441"/>
    <lineage>
        <taxon>Bacteria</taxon>
        <taxon>Pseudomonadati</taxon>
        <taxon>Pseudomonadota</taxon>
        <taxon>Gammaproteobacteria</taxon>
        <taxon>Vibrionales</taxon>
        <taxon>Vibrionaceae</taxon>
        <taxon>Vibrio</taxon>
    </lineage>
</organism>